<dbReference type="Gene3D" id="3.40.50.300">
    <property type="entry name" value="P-loop containing nucleotide triphosphate hydrolases"/>
    <property type="match status" value="1"/>
</dbReference>
<dbReference type="Pfam" id="PF03510">
    <property type="entry name" value="Peptidase_C24"/>
    <property type="match status" value="1"/>
</dbReference>
<dbReference type="Gene3D" id="1.10.260.110">
    <property type="match status" value="1"/>
</dbReference>
<evidence type="ECO:0000256" key="15">
    <source>
        <dbReference type="ARBA" id="ARBA00022807"/>
    </source>
</evidence>
<feature type="region of interest" description="Disordered" evidence="29">
    <location>
        <begin position="1760"/>
        <end position="1784"/>
    </location>
</feature>
<evidence type="ECO:0000256" key="4">
    <source>
        <dbReference type="ARBA" id="ARBA00020107"/>
    </source>
</evidence>
<proteinExistence type="predicted"/>
<dbReference type="InterPro" id="IPR004004">
    <property type="entry name" value="Helic/Pol/Pept_Calicivir-typ"/>
</dbReference>
<evidence type="ECO:0000256" key="13">
    <source>
        <dbReference type="ARBA" id="ARBA00022801"/>
    </source>
</evidence>
<dbReference type="PRINTS" id="PR00918">
    <property type="entry name" value="CALICVIRUSNS"/>
</dbReference>
<dbReference type="SUPFAM" id="SSF56672">
    <property type="entry name" value="DNA/RNA polymerases"/>
    <property type="match status" value="1"/>
</dbReference>
<keyword evidence="6" id="KW-0191">Covalent protein-RNA linkage</keyword>
<evidence type="ECO:0000256" key="6">
    <source>
        <dbReference type="ARBA" id="ARBA00022520"/>
    </source>
</evidence>
<dbReference type="GO" id="GO:0004197">
    <property type="term" value="F:cysteine-type endopeptidase activity"/>
    <property type="evidence" value="ECO:0007669"/>
    <property type="project" value="InterPro"/>
</dbReference>
<evidence type="ECO:0000256" key="27">
    <source>
        <dbReference type="ARBA" id="ARBA00047631"/>
    </source>
</evidence>
<dbReference type="GO" id="GO:0039694">
    <property type="term" value="P:viral RNA genome replication"/>
    <property type="evidence" value="ECO:0007669"/>
    <property type="project" value="InterPro"/>
</dbReference>
<comment type="catalytic activity">
    <reaction evidence="27">
        <text>a ribonucleoside 5'-triphosphate + H2O = a ribonucleoside 5'-diphosphate + phosphate + H(+)</text>
        <dbReference type="Rhea" id="RHEA:23680"/>
        <dbReference type="ChEBI" id="CHEBI:15377"/>
        <dbReference type="ChEBI" id="CHEBI:15378"/>
        <dbReference type="ChEBI" id="CHEBI:43474"/>
        <dbReference type="ChEBI" id="CHEBI:57930"/>
        <dbReference type="ChEBI" id="CHEBI:61557"/>
        <dbReference type="EC" id="3.6.1.15"/>
    </reaction>
</comment>
<dbReference type="Gene3D" id="4.10.8.20">
    <property type="entry name" value="DNA/RNA polymerases"/>
    <property type="match status" value="1"/>
</dbReference>
<dbReference type="CDD" id="cd00205">
    <property type="entry name" value="rhv_like"/>
    <property type="match status" value="1"/>
</dbReference>
<dbReference type="SUPFAM" id="SSF50494">
    <property type="entry name" value="Trypsin-like serine proteases"/>
    <property type="match status" value="1"/>
</dbReference>
<evidence type="ECO:0000256" key="5">
    <source>
        <dbReference type="ARBA" id="ARBA00022484"/>
    </source>
</evidence>
<dbReference type="GO" id="GO:0003724">
    <property type="term" value="F:RNA helicase activity"/>
    <property type="evidence" value="ECO:0007669"/>
    <property type="project" value="InterPro"/>
</dbReference>
<name>A0A2D3HIP8_9CALI</name>
<evidence type="ECO:0000259" key="32">
    <source>
        <dbReference type="PROSITE" id="PS51218"/>
    </source>
</evidence>
<keyword evidence="16" id="KW-0067">ATP-binding</keyword>
<evidence type="ECO:0000256" key="10">
    <source>
        <dbReference type="ARBA" id="ARBA00022679"/>
    </source>
</evidence>
<keyword evidence="14" id="KW-0347">Helicase</keyword>
<evidence type="ECO:0000256" key="8">
    <source>
        <dbReference type="ARBA" id="ARBA00022561"/>
    </source>
</evidence>
<feature type="domain" description="SF3 helicase" evidence="32">
    <location>
        <begin position="487"/>
        <end position="647"/>
    </location>
</feature>
<dbReference type="InterPro" id="IPR049434">
    <property type="entry name" value="VPg"/>
</dbReference>
<evidence type="ECO:0000256" key="19">
    <source>
        <dbReference type="ARBA" id="ARBA00023157"/>
    </source>
</evidence>
<dbReference type="GO" id="GO:0019028">
    <property type="term" value="C:viral capsid"/>
    <property type="evidence" value="ECO:0007669"/>
    <property type="project" value="UniProtKB-KW"/>
</dbReference>
<dbReference type="Gene3D" id="3.30.70.270">
    <property type="match status" value="1"/>
</dbReference>
<dbReference type="GO" id="GO:0005524">
    <property type="term" value="F:ATP binding"/>
    <property type="evidence" value="ECO:0007669"/>
    <property type="project" value="UniProtKB-KW"/>
</dbReference>
<comment type="function">
    <text evidence="23">Together with NTPase and NS4, initiates the formation of the replication complex. Induces the proliferation of the host smooth ER membranes forming long tubular structures. These remodeled membranes probably form the viral factories that contain the replication complex.</text>
</comment>
<evidence type="ECO:0000256" key="20">
    <source>
        <dbReference type="ARBA" id="ARBA00023200"/>
    </source>
</evidence>
<accession>A0A2D3HIP8</accession>
<dbReference type="GO" id="GO:0003723">
    <property type="term" value="F:RNA binding"/>
    <property type="evidence" value="ECO:0007669"/>
    <property type="project" value="InterPro"/>
</dbReference>
<comment type="subcellular location">
    <subcellularLocation>
        <location evidence="2">Host cytoplasm</location>
    </subcellularLocation>
    <subcellularLocation>
        <location evidence="3">Virion</location>
    </subcellularLocation>
</comment>
<dbReference type="Gene3D" id="2.60.120.20">
    <property type="match status" value="1"/>
</dbReference>
<evidence type="ECO:0000256" key="21">
    <source>
        <dbReference type="ARBA" id="ARBA00024666"/>
    </source>
</evidence>
<evidence type="ECO:0000256" key="1">
    <source>
        <dbReference type="ARBA" id="ARBA00001936"/>
    </source>
</evidence>
<keyword evidence="30" id="KW-0472">Membrane</keyword>
<evidence type="ECO:0000256" key="17">
    <source>
        <dbReference type="ARBA" id="ARBA00022844"/>
    </source>
</evidence>
<keyword evidence="11" id="KW-0548">Nucleotidyltransferase</keyword>
<evidence type="ECO:0000256" key="11">
    <source>
        <dbReference type="ARBA" id="ARBA00022695"/>
    </source>
</evidence>
<reference evidence="34" key="1">
    <citation type="submission" date="2017-06" db="EMBL/GenBank/DDBJ databases">
        <title>Molecular detection of European brown hare syndrome virus in wolf (Canis lupus)in Italy and full genome analysis.</title>
        <authorList>
            <person name="Di Martino B."/>
            <person name="Di Profio F."/>
            <person name="Melegari I."/>
            <person name="Sarchese V."/>
            <person name="Bermudez Sanchez S."/>
        </authorList>
    </citation>
    <scope>NUCLEOTIDE SEQUENCE</scope>
    <source>
        <strain evidence="34">EBHSV/WOLF/17/2016/ITA</strain>
    </source>
</reference>
<dbReference type="InterPro" id="IPR001205">
    <property type="entry name" value="RNA-dir_pol_C"/>
</dbReference>
<dbReference type="EMBL" id="MF356366">
    <property type="protein sequence ID" value="ATU74513.1"/>
    <property type="molecule type" value="Genomic_RNA"/>
</dbReference>
<evidence type="ECO:0000256" key="28">
    <source>
        <dbReference type="ARBA" id="ARBA00054946"/>
    </source>
</evidence>
<dbReference type="Pfam" id="PF00680">
    <property type="entry name" value="RdRP_1"/>
    <property type="match status" value="1"/>
</dbReference>
<dbReference type="InterPro" id="IPR027417">
    <property type="entry name" value="P-loop_NTPase"/>
</dbReference>
<evidence type="ECO:0000256" key="2">
    <source>
        <dbReference type="ARBA" id="ARBA00004192"/>
    </source>
</evidence>
<keyword evidence="7" id="KW-0597">Phosphoprotein</keyword>
<keyword evidence="19" id="KW-1015">Disulfide bond</keyword>
<evidence type="ECO:0000259" key="33">
    <source>
        <dbReference type="PROSITE" id="PS51894"/>
    </source>
</evidence>
<dbReference type="InterPro" id="IPR033703">
    <property type="entry name" value="Rhv-like"/>
</dbReference>
<dbReference type="PROSITE" id="PS50507">
    <property type="entry name" value="RDRP_SSRNA_POS"/>
    <property type="match status" value="1"/>
</dbReference>
<keyword evidence="15" id="KW-0788">Thiol protease</keyword>
<evidence type="ECO:0000256" key="25">
    <source>
        <dbReference type="ARBA" id="ARBA00046180"/>
    </source>
</evidence>
<dbReference type="SUPFAM" id="SSF88633">
    <property type="entry name" value="Positive stranded ssRNA viruses"/>
    <property type="match status" value="1"/>
</dbReference>
<keyword evidence="18" id="KW-0693">Viral RNA replication</keyword>
<dbReference type="GO" id="GO:0006351">
    <property type="term" value="P:DNA-templated transcription"/>
    <property type="evidence" value="ECO:0007669"/>
    <property type="project" value="InterPro"/>
</dbReference>
<evidence type="ECO:0000313" key="34">
    <source>
        <dbReference type="EMBL" id="ATU74513.1"/>
    </source>
</evidence>
<evidence type="ECO:0000256" key="30">
    <source>
        <dbReference type="SAM" id="Phobius"/>
    </source>
</evidence>
<evidence type="ECO:0000256" key="22">
    <source>
        <dbReference type="ARBA" id="ARBA00032539"/>
    </source>
</evidence>
<dbReference type="PRINTS" id="PR00916">
    <property type="entry name" value="2CENDOPTASE"/>
</dbReference>
<comment type="function">
    <text evidence="24">Displays NTPase activity, but no helicase activity. Induces the formation of convoluted membranes derived from the host ER. These remodeled membranes probably form the viral factories that contain the replication complex. Together with NS2 and NS4, initiates the formation of the replication complex.</text>
</comment>
<keyword evidence="20" id="KW-1035">Host cytoplasm</keyword>
<dbReference type="Gene3D" id="1.20.960.20">
    <property type="match status" value="1"/>
</dbReference>
<keyword evidence="17" id="KW-0946">Virion</keyword>
<feature type="transmembrane region" description="Helical" evidence="30">
    <location>
        <begin position="368"/>
        <end position="388"/>
    </location>
</feature>
<keyword evidence="30" id="KW-0812">Transmembrane</keyword>
<evidence type="ECO:0000256" key="14">
    <source>
        <dbReference type="ARBA" id="ARBA00022806"/>
    </source>
</evidence>
<dbReference type="Pfam" id="PF00910">
    <property type="entry name" value="RNA_helicase"/>
    <property type="match status" value="1"/>
</dbReference>
<dbReference type="PROSITE" id="PS51218">
    <property type="entry name" value="SF3_HELICASE_2"/>
    <property type="match status" value="1"/>
</dbReference>
<keyword evidence="8" id="KW-0167">Capsid protein</keyword>
<dbReference type="CDD" id="cd00009">
    <property type="entry name" value="AAA"/>
    <property type="match status" value="1"/>
</dbReference>
<evidence type="ECO:0000256" key="16">
    <source>
        <dbReference type="ARBA" id="ARBA00022840"/>
    </source>
</evidence>
<evidence type="ECO:0000256" key="12">
    <source>
        <dbReference type="ARBA" id="ARBA00022741"/>
    </source>
</evidence>
<comment type="function">
    <text evidence="25">Viral genome-linked protein is covalently linked to the 5'-end of the positive-strand, negative-strand genomic RNAs and subgenomic RNA. Acts as a genome-linked replication primer. May recruit ribosome to viral RNA thereby promoting viral proteins translation. Interacts with host translation initiation complex to allow the translation of viral proteins.</text>
</comment>
<keyword evidence="30" id="KW-1133">Transmembrane helix</keyword>
<dbReference type="Pfam" id="PF20915">
    <property type="entry name" value="VPg"/>
    <property type="match status" value="1"/>
</dbReference>
<evidence type="ECO:0000256" key="7">
    <source>
        <dbReference type="ARBA" id="ARBA00022553"/>
    </source>
</evidence>
<feature type="domain" description="RdRp catalytic" evidence="31">
    <location>
        <begin position="1488"/>
        <end position="1612"/>
    </location>
</feature>
<keyword evidence="9" id="KW-0645">Protease</keyword>
<dbReference type="InterPro" id="IPR007094">
    <property type="entry name" value="RNA-dir_pol_PSvirus"/>
</dbReference>
<dbReference type="InterPro" id="IPR004005">
    <property type="entry name" value="Calicivirus_coat"/>
</dbReference>
<dbReference type="SUPFAM" id="SSF52540">
    <property type="entry name" value="P-loop containing nucleoside triphosphate hydrolases"/>
    <property type="match status" value="1"/>
</dbReference>
<dbReference type="GO" id="GO:0003968">
    <property type="term" value="F:RNA-directed RNA polymerase activity"/>
    <property type="evidence" value="ECO:0007669"/>
    <property type="project" value="UniProtKB-KW"/>
</dbReference>
<evidence type="ECO:0000256" key="9">
    <source>
        <dbReference type="ARBA" id="ARBA00022670"/>
    </source>
</evidence>
<keyword evidence="5" id="KW-0696">RNA-directed RNA polymerase</keyword>
<dbReference type="CDD" id="cd23192">
    <property type="entry name" value="Caliciviridae_RdRp"/>
    <property type="match status" value="1"/>
</dbReference>
<comment type="cofactor">
    <cofactor evidence="1">
        <name>Mn(2+)</name>
        <dbReference type="ChEBI" id="CHEBI:29035"/>
    </cofactor>
</comment>
<evidence type="ECO:0000256" key="24">
    <source>
        <dbReference type="ARBA" id="ARBA00045380"/>
    </source>
</evidence>
<evidence type="ECO:0000256" key="18">
    <source>
        <dbReference type="ARBA" id="ARBA00022953"/>
    </source>
</evidence>
<dbReference type="Pfam" id="PF00915">
    <property type="entry name" value="Calici_coat"/>
    <property type="match status" value="1"/>
</dbReference>
<keyword evidence="13" id="KW-0378">Hydrolase</keyword>
<dbReference type="PROSITE" id="PS51894">
    <property type="entry name" value="CV_3CL_PRO"/>
    <property type="match status" value="1"/>
</dbReference>
<comment type="function">
    <text evidence="21">Capsid protein VP60 self assembles to form an icosahedral capsid with a T=3 symmetry, about 35 nm in diameter, and consisting of 180 capsid proteins. A smaller form of capsid with a diameter of 23 nm might be capsid proteins assembled as icosahedron with T=1 symmetry. The capsid encapsulate VP2 proteins and genomic or subgenomic RNA. Attaches virion to target cells by binding histo-blood group antigens, inducing endocytosis of the viral particle. Acidification of the endosome induces conformational change of capsid protein thereby injecting virus genomic RNA into host cytoplasm.</text>
</comment>
<dbReference type="GO" id="GO:0017111">
    <property type="term" value="F:ribonucleoside triphosphate phosphatase activity"/>
    <property type="evidence" value="ECO:0007669"/>
    <property type="project" value="UniProtKB-EC"/>
</dbReference>
<evidence type="ECO:0000256" key="23">
    <source>
        <dbReference type="ARBA" id="ARBA00045264"/>
    </source>
</evidence>
<dbReference type="InterPro" id="IPR000605">
    <property type="entry name" value="Helicase_SF3_ssDNA/RNA_vir"/>
</dbReference>
<feature type="compositionally biased region" description="Low complexity" evidence="29">
    <location>
        <begin position="1767"/>
        <end position="1781"/>
    </location>
</feature>
<keyword evidence="10" id="KW-0808">Transferase</keyword>
<dbReference type="InterPro" id="IPR043128">
    <property type="entry name" value="Rev_trsase/Diguanyl_cyclase"/>
</dbReference>
<protein>
    <recommendedName>
        <fullName evidence="4">Genome polyprotein</fullName>
    </recommendedName>
    <alternativeName>
        <fullName evidence="22">p254</fullName>
    </alternativeName>
</protein>
<dbReference type="GO" id="GO:0030430">
    <property type="term" value="C:host cell cytoplasm"/>
    <property type="evidence" value="ECO:0007669"/>
    <property type="project" value="UniProtKB-SubCell"/>
</dbReference>
<dbReference type="InterPro" id="IPR014759">
    <property type="entry name" value="Helicase_SF3_ssRNA_vir"/>
</dbReference>
<evidence type="ECO:0000259" key="31">
    <source>
        <dbReference type="PROSITE" id="PS50507"/>
    </source>
</evidence>
<dbReference type="Gene3D" id="6.10.140.320">
    <property type="match status" value="1"/>
</dbReference>
<feature type="domain" description="Peptidase C24" evidence="33">
    <location>
        <begin position="1102"/>
        <end position="1237"/>
    </location>
</feature>
<evidence type="ECO:0000256" key="3">
    <source>
        <dbReference type="ARBA" id="ARBA00004328"/>
    </source>
</evidence>
<organism evidence="34">
    <name type="scientific">European brown hare syndrome virus</name>
    <dbReference type="NCBI Taxonomy" id="33756"/>
    <lineage>
        <taxon>Viruses</taxon>
        <taxon>Riboviria</taxon>
        <taxon>Orthornavirae</taxon>
        <taxon>Pisuviricota</taxon>
        <taxon>Pisoniviricetes</taxon>
        <taxon>Picornavirales</taxon>
        <taxon>Caliciviridae</taxon>
        <taxon>Lagovirus</taxon>
        <taxon>Lagovirus europaeus</taxon>
    </lineage>
</organism>
<keyword evidence="12" id="KW-0547">Nucleotide-binding</keyword>
<comment type="function">
    <text evidence="26">Probable key protein responsible for the formation of membrane alterations by the virus. Induces the formation of convoluted membranes derived from the host ER. These remodeled membranes probably form the viral factories that contain the replication complex. Together with NS2 and NTPase, initiates the formation of the replication complex.</text>
</comment>
<comment type="function">
    <text evidence="28">Replicates genomic and antigenomic RNA by recognizing replications specific signals. Also transcribes a subgenomic mRNA by initiating RNA synthesis internally on antigenomic RNA. This sgRNA codes for structural proteins. Catalyzes the covalent attachment VPg with viral RNAs.</text>
</comment>
<sequence length="2334" mass="255814">MAVASRPCGVATSVLPAKKTLSFFTDLVGKTPPRCIRAPHTLAWPVFVDLDNEEESPETCRKCGKYANGFGVFDLTDLGDVCLCSIRPQKHVGGPCCLCNRQYIRACGRHCARVLKHYKAFNKVIPCLYSRQVKPIFEGEVEDLFVELGAPTRMNFTEVELASQGASIMDRFVDLVEPCLSAEDSNFLDNICSDASIRRRLEDEYGVDMIAAARARKDFAKTLKLALQDREKKPDKWYSKLGCITTKGKRWAKNIVHGARKLSDPLKTLAAILLVALHNCVAVDTTTMLSHFKPVNLLAILLDWTNDLPGFLTTLIRLMELYGVVQSTVNLVVDAIKSFWDRVMCATERCCDLLKRLFDKFEDSVPTGPTAGCLIFMSFVFSVIVGYLPNNSVISTFMKGAGKLTTFAGVIGAIRTLWITINQHMVAKDITSIQEKVMAVVKMANEAATLNQLEIVSVLCSELESTLTNRCTLPSYNQHMGVLNAAQKVVADIHTLVLGKINMTKQRPQPVAVIFKGAPGIGKTYLVHRLAKDLGCPHPSNINFGLDHFDSYTGEDVAIADEFNTSGDERWVELFIQMVNTNPCPLNCDKVENKNKVFNSKYLLCTTNSSMVLNATHPRATAFYRRVITVDVRNKAVEGWQSTRHGSKPGKHCYTKDMSHLTFQVYPHNMPAPGFVFVGEKLVKSQVAPRELKYNELLDMIKNEHPDANFEGATKHEFVYPDVQYEQALLMWKQYFLMYGCTARLAKVFVDDIPFNQVHIAKKSDPRSPGAVCHECELKYIWRMVPHFALGCVNMTNQLGTDLTQSQLDRVTCGVEGITVTTVDNNLPFHSQNTLIKPSFLKLIWALRRHLRGLRGITQVATFIWKVMCNPVCAYDTLIRTLTGAATFSEDPVTTTIVCPNCTIQIHTCGGLLVRYSGDPAPVASDNVDRGNQGIDCLTNPGLIAGFSWRQIADLFSTVMTSLCNNHLVNLATMAAIGAVATKALQGVKGKTKRGRGARINLGNDEYDEWQQVRREFNNAHDMTAEEFLELRNRAAMGSDDADAIKFRSWWTNRQLRQDEAHVTVIGKGGVRNEVIRTRIRNAPKGPKTLDDGGFYDNDYEGLPGYLRFNGSGWMIHIGYGMYLSNTHTARFNCSEIVTCSPTTDLCLVKAEPIRSVAQIAEGTPVRDWKKASITTYGLKKTFSDSTKIDVLAYDGPTQTTHGDCGLPLFDEAGKVVAIHTGKLLGFSKMCTLIDCTITKCVYENTDLFCGDPIDYRGLVAFRVTGVEPRPPVSGTRYAKVPGVPEEYHTGYRPANLGRGDPDSHCTLMNIAVKNLQVYQQEPKLTKVDTFIERAAADVLGFLRFLTKGERQMNLNFSAAFNVLDLSTSCGPFVPGKKIDHVKDGKLDEVLSKHLYKCWSVANSGKALHHVYACGLKDELRPLDKVKEGKKRLLWGCDVGVALCAAAVFHNLCFKLKTVARFGPIAVGIDMTSRDVDVMITQLTSKAGDFLCLGYSKWDSTMSPCVVRLAIDILADCCEQTELTKSVVITLKSLPMTVLDAMIVPTKRGLPSGMPFTSVINSICHWLLWSAAVYKACDEIGLFCSNLYEDAPFFVYGDDGVYAMTPMMVSLLPAILDNLRDYGLSPTAADKTEFIDVCPLKDISFLKRKFVMSELGWLSQLDKSSILRQLEWTKTAKRHMCIEECSELDKDERGVQLEELQVHAAAHGEEFFELVKKELCRQQAFTRFSVFDYQTARKTLGDRKRIVSVVPDDSFVNVMEGKPRADAPGTATTASVPGTTTDGMDPGVVASTDVVTADNVAASVATAGIGGPPQQASPQESWRANFFYNDVFTWSVTDAPGSILYTVQHSPQNNPFTQVLSQMYAGWAGGMQFRFIVAGSGIFGGRLVCAIIPPGIQIQPGLEVRQFPHVVIDARSLEPVTITMPDLRPEMYHPTGNPGLVPTLVVSVYNNLINPFGGTTSAIQVTVETRPSEDFEFVLIRAPSSKTVDSVNPSWLLTTPVLTGAGSDNRWGAPIVGLQPVPGGFSTSNRHWNMNGETYGWSSPRFDDIDHPSGNVSYPTGSATNTIETWYANAGTATTNPISNVAPDGFPDMGAIPFSGSTIPTGAWVGFGQVWNPSNGTPYLGTVQAYELGFATGAPSNVRPVTTTAGAQLVAKSIYGVAIAQNQSSAGIIFMSKGMVSTPGVAATTYTPQPSAIVTTPGTPVAAPIGKNTPIMFSAVVRRTGDVNAGPGSANGTQYGVGSQPLSVTLGLSLTNYSSALQPGQFFVWQLNFASGFMEIGLNTDGYFYAGTGAYSGMIELTDLIDVRPVGVRPNTSTLVFNLTGVATTGYSYV</sequence>
<dbReference type="InterPro" id="IPR029053">
    <property type="entry name" value="Viral_coat"/>
</dbReference>
<dbReference type="InterPro" id="IPR009003">
    <property type="entry name" value="Peptidase_S1_PA"/>
</dbReference>
<evidence type="ECO:0000256" key="29">
    <source>
        <dbReference type="SAM" id="MobiDB-lite"/>
    </source>
</evidence>
<dbReference type="InterPro" id="IPR043502">
    <property type="entry name" value="DNA/RNA_pol_sf"/>
</dbReference>
<dbReference type="InterPro" id="IPR000317">
    <property type="entry name" value="Peptidase_C24"/>
</dbReference>
<feature type="transmembrane region" description="Helical" evidence="30">
    <location>
        <begin position="400"/>
        <end position="421"/>
    </location>
</feature>
<dbReference type="GO" id="GO:0006508">
    <property type="term" value="P:proteolysis"/>
    <property type="evidence" value="ECO:0007669"/>
    <property type="project" value="UniProtKB-KW"/>
</dbReference>
<evidence type="ECO:0000256" key="26">
    <source>
        <dbReference type="ARBA" id="ARBA00046246"/>
    </source>
</evidence>